<dbReference type="InterPro" id="IPR003313">
    <property type="entry name" value="AraC-bd"/>
</dbReference>
<sequence>MELKAQSVPVDPTRSRYCFFDIKDPPADKGISLALAGYEKTLPNYSIERKSFPCLGIEFVVGGQGQLDLENDKHDLEIGSVFCYGPSTYHRIVTNTEKPLEKYFIDLYGKAAEAAVKAAGLSEGSCLQRTPTSRIAPLIDGIIQDAADGVISDSILESSLNLILLLTQRTQGPQSGQSGMAYETFRKAKTYLEQHYTEPGSVIDFANNLHLDSAYLTRLFQRFANETPHRFLTRLRLSRASQLLLHHDLQIQEVAFAVGFQDAFHFSTRFRKHYGVSPKQFRQKFD</sequence>
<dbReference type="GO" id="GO:0043565">
    <property type="term" value="F:sequence-specific DNA binding"/>
    <property type="evidence" value="ECO:0007669"/>
    <property type="project" value="InterPro"/>
</dbReference>
<evidence type="ECO:0000313" key="6">
    <source>
        <dbReference type="Proteomes" id="UP001304300"/>
    </source>
</evidence>
<proteinExistence type="predicted"/>
<dbReference type="Pfam" id="PF02311">
    <property type="entry name" value="AraC_binding"/>
    <property type="match status" value="1"/>
</dbReference>
<dbReference type="PROSITE" id="PS00041">
    <property type="entry name" value="HTH_ARAC_FAMILY_1"/>
    <property type="match status" value="1"/>
</dbReference>
<protein>
    <submittedName>
        <fullName evidence="5">AraC family transcriptional regulator</fullName>
    </submittedName>
</protein>
<dbReference type="Proteomes" id="UP001304300">
    <property type="component" value="Chromosome"/>
</dbReference>
<dbReference type="InterPro" id="IPR018060">
    <property type="entry name" value="HTH_AraC"/>
</dbReference>
<gene>
    <name evidence="5" type="ORF">RZN69_16710</name>
</gene>
<evidence type="ECO:0000256" key="3">
    <source>
        <dbReference type="ARBA" id="ARBA00023163"/>
    </source>
</evidence>
<dbReference type="InterPro" id="IPR018062">
    <property type="entry name" value="HTH_AraC-typ_CS"/>
</dbReference>
<dbReference type="SMART" id="SM00342">
    <property type="entry name" value="HTH_ARAC"/>
    <property type="match status" value="1"/>
</dbReference>
<dbReference type="SUPFAM" id="SSF46689">
    <property type="entry name" value="Homeodomain-like"/>
    <property type="match status" value="2"/>
</dbReference>
<dbReference type="EMBL" id="CP136920">
    <property type="protein sequence ID" value="WOO40262.1"/>
    <property type="molecule type" value="Genomic_DNA"/>
</dbReference>
<keyword evidence="2" id="KW-0238">DNA-binding</keyword>
<dbReference type="GO" id="GO:0003700">
    <property type="term" value="F:DNA-binding transcription factor activity"/>
    <property type="evidence" value="ECO:0007669"/>
    <property type="project" value="InterPro"/>
</dbReference>
<dbReference type="PROSITE" id="PS01124">
    <property type="entry name" value="HTH_ARAC_FAMILY_2"/>
    <property type="match status" value="1"/>
</dbReference>
<organism evidence="5 6">
    <name type="scientific">Rubellicoccus peritrichatus</name>
    <dbReference type="NCBI Taxonomy" id="3080537"/>
    <lineage>
        <taxon>Bacteria</taxon>
        <taxon>Pseudomonadati</taxon>
        <taxon>Verrucomicrobiota</taxon>
        <taxon>Opitutia</taxon>
        <taxon>Puniceicoccales</taxon>
        <taxon>Cerasicoccaceae</taxon>
        <taxon>Rubellicoccus</taxon>
    </lineage>
</organism>
<dbReference type="KEGG" id="puo:RZN69_16710"/>
<evidence type="ECO:0000259" key="4">
    <source>
        <dbReference type="PROSITE" id="PS01124"/>
    </source>
</evidence>
<dbReference type="PRINTS" id="PR00032">
    <property type="entry name" value="HTHARAC"/>
</dbReference>
<dbReference type="InterPro" id="IPR009057">
    <property type="entry name" value="Homeodomain-like_sf"/>
</dbReference>
<dbReference type="Gene3D" id="1.10.10.60">
    <property type="entry name" value="Homeodomain-like"/>
    <property type="match status" value="2"/>
</dbReference>
<dbReference type="Pfam" id="PF12833">
    <property type="entry name" value="HTH_18"/>
    <property type="match status" value="1"/>
</dbReference>
<reference evidence="5 6" key="1">
    <citation type="submission" date="2023-10" db="EMBL/GenBank/DDBJ databases">
        <title>Rubellicoccus peritrichatus gen. nov., sp. nov., isolated from an algae of coral reef tank.</title>
        <authorList>
            <person name="Luo J."/>
        </authorList>
    </citation>
    <scope>NUCLEOTIDE SEQUENCE [LARGE SCALE GENOMIC DNA]</scope>
    <source>
        <strain evidence="5 6">CR14</strain>
    </source>
</reference>
<evidence type="ECO:0000313" key="5">
    <source>
        <dbReference type="EMBL" id="WOO40262.1"/>
    </source>
</evidence>
<feature type="domain" description="HTH araC/xylS-type" evidence="4">
    <location>
        <begin position="186"/>
        <end position="284"/>
    </location>
</feature>
<evidence type="ECO:0000256" key="2">
    <source>
        <dbReference type="ARBA" id="ARBA00023125"/>
    </source>
</evidence>
<evidence type="ECO:0000256" key="1">
    <source>
        <dbReference type="ARBA" id="ARBA00023015"/>
    </source>
</evidence>
<dbReference type="InterPro" id="IPR020449">
    <property type="entry name" value="Tscrpt_reg_AraC-type_HTH"/>
</dbReference>
<accession>A0AAQ3QUX4</accession>
<dbReference type="InterPro" id="IPR037923">
    <property type="entry name" value="HTH-like"/>
</dbReference>
<name>A0AAQ3QUX4_9BACT</name>
<keyword evidence="3" id="KW-0804">Transcription</keyword>
<dbReference type="AlphaFoldDB" id="A0AAQ3QUX4"/>
<dbReference type="SUPFAM" id="SSF51215">
    <property type="entry name" value="Regulatory protein AraC"/>
    <property type="match status" value="1"/>
</dbReference>
<keyword evidence="6" id="KW-1185">Reference proteome</keyword>
<dbReference type="PANTHER" id="PTHR43280:SF31">
    <property type="entry name" value="TRANSCRIPTIONAL REGULATORY PROTEIN"/>
    <property type="match status" value="1"/>
</dbReference>
<dbReference type="PANTHER" id="PTHR43280">
    <property type="entry name" value="ARAC-FAMILY TRANSCRIPTIONAL REGULATOR"/>
    <property type="match status" value="1"/>
</dbReference>
<dbReference type="RefSeq" id="WP_317832423.1">
    <property type="nucleotide sequence ID" value="NZ_CP136920.1"/>
</dbReference>
<keyword evidence="1" id="KW-0805">Transcription regulation</keyword>